<evidence type="ECO:0000256" key="2">
    <source>
        <dbReference type="ARBA" id="ARBA00022448"/>
    </source>
</evidence>
<feature type="transmembrane region" description="Helical" evidence="7">
    <location>
        <begin position="46"/>
        <end position="67"/>
    </location>
</feature>
<evidence type="ECO:0000256" key="4">
    <source>
        <dbReference type="ARBA" id="ARBA00022692"/>
    </source>
</evidence>
<evidence type="ECO:0000313" key="9">
    <source>
        <dbReference type="EMBL" id="RLK58272.1"/>
    </source>
</evidence>
<dbReference type="PANTHER" id="PTHR43266">
    <property type="entry name" value="MACROLIDE-EFFLUX PROTEIN"/>
    <property type="match status" value="1"/>
</dbReference>
<evidence type="ECO:0000256" key="6">
    <source>
        <dbReference type="ARBA" id="ARBA00023136"/>
    </source>
</evidence>
<dbReference type="OrthoDB" id="3810421at2"/>
<dbReference type="CDD" id="cd06173">
    <property type="entry name" value="MFS_MefA_like"/>
    <property type="match status" value="1"/>
</dbReference>
<name>A0A421B1Q1_9PSEU</name>
<dbReference type="InterPro" id="IPR011701">
    <property type="entry name" value="MFS"/>
</dbReference>
<dbReference type="GO" id="GO:0022857">
    <property type="term" value="F:transmembrane transporter activity"/>
    <property type="evidence" value="ECO:0007669"/>
    <property type="project" value="InterPro"/>
</dbReference>
<dbReference type="SUPFAM" id="SSF103473">
    <property type="entry name" value="MFS general substrate transporter"/>
    <property type="match status" value="1"/>
</dbReference>
<dbReference type="GO" id="GO:0005886">
    <property type="term" value="C:plasma membrane"/>
    <property type="evidence" value="ECO:0007669"/>
    <property type="project" value="UniProtKB-SubCell"/>
</dbReference>
<keyword evidence="5 7" id="KW-1133">Transmembrane helix</keyword>
<evidence type="ECO:0000256" key="7">
    <source>
        <dbReference type="SAM" id="Phobius"/>
    </source>
</evidence>
<comment type="caution">
    <text evidence="9">The sequence shown here is derived from an EMBL/GenBank/DDBJ whole genome shotgun (WGS) entry which is preliminary data.</text>
</comment>
<evidence type="ECO:0000313" key="10">
    <source>
        <dbReference type="Proteomes" id="UP000282454"/>
    </source>
</evidence>
<evidence type="ECO:0000256" key="1">
    <source>
        <dbReference type="ARBA" id="ARBA00004651"/>
    </source>
</evidence>
<feature type="transmembrane region" description="Helical" evidence="7">
    <location>
        <begin position="216"/>
        <end position="237"/>
    </location>
</feature>
<keyword evidence="2" id="KW-0813">Transport</keyword>
<feature type="transmembrane region" description="Helical" evidence="7">
    <location>
        <begin position="172"/>
        <end position="196"/>
    </location>
</feature>
<comment type="subcellular location">
    <subcellularLocation>
        <location evidence="1">Cell membrane</location>
        <topology evidence="1">Multi-pass membrane protein</topology>
    </subcellularLocation>
</comment>
<evidence type="ECO:0000259" key="8">
    <source>
        <dbReference type="PROSITE" id="PS50850"/>
    </source>
</evidence>
<dbReference type="Proteomes" id="UP000282454">
    <property type="component" value="Unassembled WGS sequence"/>
</dbReference>
<proteinExistence type="predicted"/>
<dbReference type="PROSITE" id="PS50850">
    <property type="entry name" value="MFS"/>
    <property type="match status" value="1"/>
</dbReference>
<dbReference type="InterPro" id="IPR020846">
    <property type="entry name" value="MFS_dom"/>
</dbReference>
<gene>
    <name evidence="9" type="ORF">CLV68_4368</name>
</gene>
<dbReference type="EMBL" id="RCDD01000003">
    <property type="protein sequence ID" value="RLK58272.1"/>
    <property type="molecule type" value="Genomic_DNA"/>
</dbReference>
<dbReference type="Gene3D" id="1.20.1250.20">
    <property type="entry name" value="MFS general substrate transporter like domains"/>
    <property type="match status" value="2"/>
</dbReference>
<feature type="transmembrane region" description="Helical" evidence="7">
    <location>
        <begin position="367"/>
        <end position="389"/>
    </location>
</feature>
<keyword evidence="10" id="KW-1185">Reference proteome</keyword>
<feature type="transmembrane region" description="Helical" evidence="7">
    <location>
        <begin position="302"/>
        <end position="327"/>
    </location>
</feature>
<organism evidence="9 10">
    <name type="scientific">Actinokineospora cianjurensis</name>
    <dbReference type="NCBI Taxonomy" id="585224"/>
    <lineage>
        <taxon>Bacteria</taxon>
        <taxon>Bacillati</taxon>
        <taxon>Actinomycetota</taxon>
        <taxon>Actinomycetes</taxon>
        <taxon>Pseudonocardiales</taxon>
        <taxon>Pseudonocardiaceae</taxon>
        <taxon>Actinokineospora</taxon>
    </lineage>
</organism>
<keyword evidence="4 7" id="KW-0812">Transmembrane</keyword>
<feature type="transmembrane region" description="Helical" evidence="7">
    <location>
        <begin position="276"/>
        <end position="296"/>
    </location>
</feature>
<reference evidence="9 10" key="1">
    <citation type="submission" date="2018-10" db="EMBL/GenBank/DDBJ databases">
        <title>Genomic Encyclopedia of Archaeal and Bacterial Type Strains, Phase II (KMG-II): from individual species to whole genera.</title>
        <authorList>
            <person name="Goeker M."/>
        </authorList>
    </citation>
    <scope>NUCLEOTIDE SEQUENCE [LARGE SCALE GENOMIC DNA]</scope>
    <source>
        <strain evidence="9 10">DSM 45657</strain>
    </source>
</reference>
<protein>
    <submittedName>
        <fullName evidence="9">Putative MFS family arabinose efflux permease</fullName>
    </submittedName>
</protein>
<accession>A0A421B1Q1</accession>
<feature type="transmembrane region" description="Helical" evidence="7">
    <location>
        <begin position="249"/>
        <end position="269"/>
    </location>
</feature>
<dbReference type="AlphaFoldDB" id="A0A421B1Q1"/>
<sequence length="404" mass="40667">MRDLLGRGPFARLWLAGLFEEAAEWMAQVALPVYIYQSTGSAGSTALAMVAGLLPTVLLSPVTGVLVDRWDRGKVLLGVCVLQALVLLPLLVGRGSALVIAVLVAQSAVASVFEPTRSAMLPAVVPADRLTAANGLMGFNSSVARLAGSALGGIVLGAFGLEWVIVGAVGALAAAAVLLLPAMPGSSVVIVPAAVFRQWLAGVAEFGRGPLRTLGVSLVLVSLAQGMFLVLFVVFVTGRLGAGEAEVGLLRGVQAIGGLAAGIALATAARRAHPGALLGWGGVAFAVLSASIWNMPPVSTAIALYIGLFALIGAPAVVATTGSLTLLQSTVPPDRTGRVMTTAFAGMAAFQALGMLATGALAELVPLVVLLDTQAALLLAAGVVALVGLRKTTTHKEVVLAGAG</sequence>
<dbReference type="PANTHER" id="PTHR43266:SF2">
    <property type="entry name" value="MAJOR FACILITATOR SUPERFAMILY (MFS) PROFILE DOMAIN-CONTAINING PROTEIN"/>
    <property type="match status" value="1"/>
</dbReference>
<dbReference type="RefSeq" id="WP_121392716.1">
    <property type="nucleotide sequence ID" value="NZ_RCDD01000003.1"/>
</dbReference>
<feature type="transmembrane region" description="Helical" evidence="7">
    <location>
        <begin position="146"/>
        <end position="166"/>
    </location>
</feature>
<dbReference type="InterPro" id="IPR036259">
    <property type="entry name" value="MFS_trans_sf"/>
</dbReference>
<feature type="transmembrane region" description="Helical" evidence="7">
    <location>
        <begin position="339"/>
        <end position="361"/>
    </location>
</feature>
<keyword evidence="6 7" id="KW-0472">Membrane</keyword>
<dbReference type="Pfam" id="PF07690">
    <property type="entry name" value="MFS_1"/>
    <property type="match status" value="1"/>
</dbReference>
<feature type="domain" description="Major facilitator superfamily (MFS) profile" evidence="8">
    <location>
        <begin position="1"/>
        <end position="185"/>
    </location>
</feature>
<evidence type="ECO:0000256" key="3">
    <source>
        <dbReference type="ARBA" id="ARBA00022475"/>
    </source>
</evidence>
<evidence type="ECO:0000256" key="5">
    <source>
        <dbReference type="ARBA" id="ARBA00022989"/>
    </source>
</evidence>
<keyword evidence="3" id="KW-1003">Cell membrane</keyword>